<evidence type="ECO:0000313" key="1">
    <source>
        <dbReference type="EMBL" id="ETW85107.1"/>
    </source>
</evidence>
<dbReference type="Pfam" id="PF18758">
    <property type="entry name" value="KDZ"/>
    <property type="match status" value="1"/>
</dbReference>
<evidence type="ECO:0000313" key="2">
    <source>
        <dbReference type="Proteomes" id="UP000030671"/>
    </source>
</evidence>
<dbReference type="GeneID" id="20673977"/>
<dbReference type="Proteomes" id="UP000030671">
    <property type="component" value="Unassembled WGS sequence"/>
</dbReference>
<proteinExistence type="predicted"/>
<dbReference type="OrthoDB" id="3257768at2759"/>
<organism evidence="1 2">
    <name type="scientific">Heterobasidion irregulare (strain TC 32-1)</name>
    <dbReference type="NCBI Taxonomy" id="747525"/>
    <lineage>
        <taxon>Eukaryota</taxon>
        <taxon>Fungi</taxon>
        <taxon>Dikarya</taxon>
        <taxon>Basidiomycota</taxon>
        <taxon>Agaricomycotina</taxon>
        <taxon>Agaricomycetes</taxon>
        <taxon>Russulales</taxon>
        <taxon>Bondarzewiaceae</taxon>
        <taxon>Heterobasidion</taxon>
        <taxon>Heterobasidion annosum species complex</taxon>
    </lineage>
</organism>
<protein>
    <submittedName>
        <fullName evidence="1">Uncharacterized protein</fullName>
    </submittedName>
</protein>
<name>W4KGY0_HETIT</name>
<gene>
    <name evidence="1" type="ORF">HETIRDRAFT_424544</name>
</gene>
<dbReference type="InParanoid" id="W4KGY0"/>
<reference evidence="1 2" key="1">
    <citation type="journal article" date="2012" name="New Phytol.">
        <title>Insight into trade-off between wood decay and parasitism from the genome of a fungal forest pathogen.</title>
        <authorList>
            <person name="Olson A."/>
            <person name="Aerts A."/>
            <person name="Asiegbu F."/>
            <person name="Belbahri L."/>
            <person name="Bouzid O."/>
            <person name="Broberg A."/>
            <person name="Canback B."/>
            <person name="Coutinho P.M."/>
            <person name="Cullen D."/>
            <person name="Dalman K."/>
            <person name="Deflorio G."/>
            <person name="van Diepen L.T."/>
            <person name="Dunand C."/>
            <person name="Duplessis S."/>
            <person name="Durling M."/>
            <person name="Gonthier P."/>
            <person name="Grimwood J."/>
            <person name="Fossdal C.G."/>
            <person name="Hansson D."/>
            <person name="Henrissat B."/>
            <person name="Hietala A."/>
            <person name="Himmelstrand K."/>
            <person name="Hoffmeister D."/>
            <person name="Hogberg N."/>
            <person name="James T.Y."/>
            <person name="Karlsson M."/>
            <person name="Kohler A."/>
            <person name="Kues U."/>
            <person name="Lee Y.H."/>
            <person name="Lin Y.C."/>
            <person name="Lind M."/>
            <person name="Lindquist E."/>
            <person name="Lombard V."/>
            <person name="Lucas S."/>
            <person name="Lunden K."/>
            <person name="Morin E."/>
            <person name="Murat C."/>
            <person name="Park J."/>
            <person name="Raffaello T."/>
            <person name="Rouze P."/>
            <person name="Salamov A."/>
            <person name="Schmutz J."/>
            <person name="Solheim H."/>
            <person name="Stahlberg J."/>
            <person name="Velez H."/>
            <person name="de Vries R.P."/>
            <person name="Wiebenga A."/>
            <person name="Woodward S."/>
            <person name="Yakovlev I."/>
            <person name="Garbelotto M."/>
            <person name="Martin F."/>
            <person name="Grigoriev I.V."/>
            <person name="Stenlid J."/>
        </authorList>
    </citation>
    <scope>NUCLEOTIDE SEQUENCE [LARGE SCALE GENOMIC DNA]</scope>
    <source>
        <strain evidence="1 2">TC 32-1</strain>
    </source>
</reference>
<dbReference type="InterPro" id="IPR040521">
    <property type="entry name" value="KDZ"/>
</dbReference>
<accession>W4KGY0</accession>
<sequence length="255" mass="28211">MYGGYWGNVSGTVGLSCAQHMFVLPGGGVDLQKGERFANVDFAMASGLKRWMELRLHVSGYDINYQYWIHFDKQMAWMGDHTGHLPAVSSVTTQTSLCLGRKEITIKEQEIEEQAPSSLNEPPMMSIPPAEDGIRLPPILAGGVSIEVCVLPRKEGIWLEDGVSVDVIERNPDGNYEFTTIVLSKTVWQDDHIAVFGGAGNEQQFIVVTSTFCVNSPPPLGYAMYHMFGEYIRALFSSNRKHVPASDGNILEIAR</sequence>
<dbReference type="EMBL" id="KI925455">
    <property type="protein sequence ID" value="ETW85107.1"/>
    <property type="molecule type" value="Genomic_DNA"/>
</dbReference>
<dbReference type="AlphaFoldDB" id="W4KGY0"/>
<dbReference type="HOGENOM" id="CLU_1090120_0_0_1"/>
<dbReference type="RefSeq" id="XP_009541992.1">
    <property type="nucleotide sequence ID" value="XM_009543697.1"/>
</dbReference>
<keyword evidence="2" id="KW-1185">Reference proteome</keyword>
<dbReference type="KEGG" id="hir:HETIRDRAFT_424544"/>